<accession>A0ABS9GYX5</accession>
<evidence type="ECO:0000256" key="5">
    <source>
        <dbReference type="ARBA" id="ARBA00013189"/>
    </source>
</evidence>
<evidence type="ECO:0000256" key="2">
    <source>
        <dbReference type="ARBA" id="ARBA00001911"/>
    </source>
</evidence>
<gene>
    <name evidence="13" type="primary">galE</name>
    <name evidence="13" type="ORF">L2716_04000</name>
</gene>
<keyword evidence="7 11" id="KW-0520">NAD</keyword>
<dbReference type="InterPro" id="IPR005886">
    <property type="entry name" value="UDP_G4E"/>
</dbReference>
<dbReference type="SUPFAM" id="SSF51735">
    <property type="entry name" value="NAD(P)-binding Rossmann-fold domains"/>
    <property type="match status" value="1"/>
</dbReference>
<keyword evidence="8" id="KW-0299">Galactose metabolism</keyword>
<dbReference type="RefSeq" id="WP_236332005.1">
    <property type="nucleotide sequence ID" value="NZ_JAKIJS010000001.1"/>
</dbReference>
<dbReference type="PANTHER" id="PTHR43725">
    <property type="entry name" value="UDP-GLUCOSE 4-EPIMERASE"/>
    <property type="match status" value="1"/>
</dbReference>
<feature type="domain" description="NAD-dependent epimerase/dehydratase" evidence="12">
    <location>
        <begin position="2"/>
        <end position="252"/>
    </location>
</feature>
<evidence type="ECO:0000256" key="11">
    <source>
        <dbReference type="RuleBase" id="RU366046"/>
    </source>
</evidence>
<comment type="cofactor">
    <cofactor evidence="2 11">
        <name>NAD(+)</name>
        <dbReference type="ChEBI" id="CHEBI:57540"/>
    </cofactor>
</comment>
<dbReference type="InterPro" id="IPR001509">
    <property type="entry name" value="Epimerase_deHydtase"/>
</dbReference>
<comment type="catalytic activity">
    <reaction evidence="1 11">
        <text>UDP-alpha-D-glucose = UDP-alpha-D-galactose</text>
        <dbReference type="Rhea" id="RHEA:22168"/>
        <dbReference type="ChEBI" id="CHEBI:58885"/>
        <dbReference type="ChEBI" id="CHEBI:66914"/>
        <dbReference type="EC" id="5.1.3.2"/>
    </reaction>
</comment>
<dbReference type="GO" id="GO:0003978">
    <property type="term" value="F:UDP-glucose 4-epimerase activity"/>
    <property type="evidence" value="ECO:0007669"/>
    <property type="project" value="UniProtKB-EC"/>
</dbReference>
<dbReference type="NCBIfam" id="TIGR01179">
    <property type="entry name" value="galE"/>
    <property type="match status" value="1"/>
</dbReference>
<dbReference type="EC" id="5.1.3.2" evidence="5 11"/>
<evidence type="ECO:0000256" key="1">
    <source>
        <dbReference type="ARBA" id="ARBA00000083"/>
    </source>
</evidence>
<protein>
    <recommendedName>
        <fullName evidence="6 11">UDP-glucose 4-epimerase</fullName>
        <ecNumber evidence="5 11">5.1.3.2</ecNumber>
    </recommendedName>
</protein>
<evidence type="ECO:0000256" key="6">
    <source>
        <dbReference type="ARBA" id="ARBA00018569"/>
    </source>
</evidence>
<dbReference type="CDD" id="cd05247">
    <property type="entry name" value="UDP_G4E_1_SDR_e"/>
    <property type="match status" value="1"/>
</dbReference>
<dbReference type="Pfam" id="PF01370">
    <property type="entry name" value="Epimerase"/>
    <property type="match status" value="1"/>
</dbReference>
<evidence type="ECO:0000313" key="14">
    <source>
        <dbReference type="Proteomes" id="UP001649381"/>
    </source>
</evidence>
<dbReference type="EMBL" id="JAKIJS010000001">
    <property type="protein sequence ID" value="MCF6136881.1"/>
    <property type="molecule type" value="Genomic_DNA"/>
</dbReference>
<dbReference type="PANTHER" id="PTHR43725:SF53">
    <property type="entry name" value="UDP-ARABINOSE 4-EPIMERASE 1"/>
    <property type="match status" value="1"/>
</dbReference>
<comment type="caution">
    <text evidence="13">The sequence shown here is derived from an EMBL/GenBank/DDBJ whole genome shotgun (WGS) entry which is preliminary data.</text>
</comment>
<keyword evidence="9 11" id="KW-0413">Isomerase</keyword>
<organism evidence="13 14">
    <name type="scientific">Pseudalkalibacillus berkeleyi</name>
    <dbReference type="NCBI Taxonomy" id="1069813"/>
    <lineage>
        <taxon>Bacteria</taxon>
        <taxon>Bacillati</taxon>
        <taxon>Bacillota</taxon>
        <taxon>Bacilli</taxon>
        <taxon>Bacillales</taxon>
        <taxon>Fictibacillaceae</taxon>
        <taxon>Pseudalkalibacillus</taxon>
    </lineage>
</organism>
<name>A0ABS9GYX5_9BACL</name>
<keyword evidence="14" id="KW-1185">Reference proteome</keyword>
<comment type="pathway">
    <text evidence="3 11">Carbohydrate metabolism; galactose metabolism.</text>
</comment>
<sequence>MILVTGGAGYIGSHMVKLLLKHKFKVVVLDDLSTGNRKAVPDDVPFIMGDLKHASQVKQVFQEYPISAVMHFAAKCYVGESVEQPSKYYNNNLLGLINLLDVMVESNVYKVIFSSSCAVYGVPAQHFIKEDTTQRPISAYGRTKLFCEEIIKDYSIAYGLNYIFLRYFNVAGADTDGELGEDHQPETHLIPNILKHLQGQTQQFNIYGVDYPTPDGTCIRDYIHVTDLVNGHLTALSMLLNDKVKNDEFNLGRGAGYSIKEILHTCEQITNKQANIHIDKRRPGDPAKLIANAYKAENVLKWKASLDLEDMIRTAWKWFTTHPNGY</sequence>
<comment type="subunit">
    <text evidence="11">Homodimer.</text>
</comment>
<evidence type="ECO:0000313" key="13">
    <source>
        <dbReference type="EMBL" id="MCF6136881.1"/>
    </source>
</evidence>
<dbReference type="Gene3D" id="3.40.50.720">
    <property type="entry name" value="NAD(P)-binding Rossmann-like Domain"/>
    <property type="match status" value="1"/>
</dbReference>
<dbReference type="Proteomes" id="UP001649381">
    <property type="component" value="Unassembled WGS sequence"/>
</dbReference>
<evidence type="ECO:0000256" key="4">
    <source>
        <dbReference type="ARBA" id="ARBA00007637"/>
    </source>
</evidence>
<evidence type="ECO:0000256" key="8">
    <source>
        <dbReference type="ARBA" id="ARBA00023144"/>
    </source>
</evidence>
<dbReference type="InterPro" id="IPR036291">
    <property type="entry name" value="NAD(P)-bd_dom_sf"/>
</dbReference>
<evidence type="ECO:0000256" key="9">
    <source>
        <dbReference type="ARBA" id="ARBA00023235"/>
    </source>
</evidence>
<keyword evidence="10 11" id="KW-0119">Carbohydrate metabolism</keyword>
<evidence type="ECO:0000256" key="10">
    <source>
        <dbReference type="ARBA" id="ARBA00023277"/>
    </source>
</evidence>
<reference evidence="13 14" key="1">
    <citation type="submission" date="2022-01" db="EMBL/GenBank/DDBJ databases">
        <title>Alkalihalobacillus sp. EGI L200015, a novel bacterium isolated from a salt lake sediment.</title>
        <authorList>
            <person name="Gao L."/>
            <person name="Fang B.-Z."/>
            <person name="Li W.-J."/>
        </authorList>
    </citation>
    <scope>NUCLEOTIDE SEQUENCE [LARGE SCALE GENOMIC DNA]</scope>
    <source>
        <strain evidence="13 14">KCTC 12718</strain>
    </source>
</reference>
<evidence type="ECO:0000256" key="7">
    <source>
        <dbReference type="ARBA" id="ARBA00023027"/>
    </source>
</evidence>
<evidence type="ECO:0000256" key="3">
    <source>
        <dbReference type="ARBA" id="ARBA00004947"/>
    </source>
</evidence>
<comment type="similarity">
    <text evidence="4 11">Belongs to the NAD(P)-dependent epimerase/dehydratase family.</text>
</comment>
<dbReference type="Gene3D" id="3.90.25.10">
    <property type="entry name" value="UDP-galactose 4-epimerase, domain 1"/>
    <property type="match status" value="1"/>
</dbReference>
<evidence type="ECO:0000259" key="12">
    <source>
        <dbReference type="Pfam" id="PF01370"/>
    </source>
</evidence>
<proteinExistence type="inferred from homology"/>